<dbReference type="GO" id="GO:0016787">
    <property type="term" value="F:hydrolase activity"/>
    <property type="evidence" value="ECO:0007669"/>
    <property type="project" value="UniProtKB-KW"/>
</dbReference>
<dbReference type="Proteomes" id="UP001190700">
    <property type="component" value="Unassembled WGS sequence"/>
</dbReference>
<comment type="caution">
    <text evidence="4">The sequence shown here is derived from an EMBL/GenBank/DDBJ whole genome shotgun (WGS) entry which is preliminary data.</text>
</comment>
<protein>
    <recommendedName>
        <fullName evidence="3">Calcineurin-like phosphoesterase domain-containing protein</fullName>
    </recommendedName>
</protein>
<evidence type="ECO:0000259" key="3">
    <source>
        <dbReference type="Pfam" id="PF00149"/>
    </source>
</evidence>
<dbReference type="InterPro" id="IPR051558">
    <property type="entry name" value="Metallophosphoesterase_PAP"/>
</dbReference>
<dbReference type="SUPFAM" id="SSF56300">
    <property type="entry name" value="Metallo-dependent phosphatases"/>
    <property type="match status" value="1"/>
</dbReference>
<keyword evidence="2" id="KW-0378">Hydrolase</keyword>
<dbReference type="EMBL" id="LGRX02022467">
    <property type="protein sequence ID" value="KAK3255575.1"/>
    <property type="molecule type" value="Genomic_DNA"/>
</dbReference>
<dbReference type="AlphaFoldDB" id="A0AAE0KPC9"/>
<sequence length="342" mass="38301">MSHDLPNVEEGLAACAERDRACECRSDDQHVNSSGQEQLCFYALGDWGNPSCTMKRVAKTMALRAPLYRPEFILGLGDNFYPFGVETTEDTQFRDSWEDVFLCYKGLRIPWKICLGNHDYMGDPEAQIRFTSSQNNPGGLWQCPAKNFIFSHKLQGTSESEISVDFFVLDTNGCQGHVQRSHPRTKEELSHNIAFLEKAVAKSSATWKIVCGHHPMYTRGRRHGVLARLLRDAAQNGYALEAALKRSGAHAYFSGHEHVFQHHNSCGIDHFVCGASGAEHTGFYGGESQQENLDWVDARHAPGFVAVNISASRLKVDFIGVDGSIMHTVERYKHPRAPSRQE</sequence>
<evidence type="ECO:0000313" key="5">
    <source>
        <dbReference type="Proteomes" id="UP001190700"/>
    </source>
</evidence>
<dbReference type="PANTHER" id="PTHR10161:SF14">
    <property type="entry name" value="TARTRATE-RESISTANT ACID PHOSPHATASE TYPE 5"/>
    <property type="match status" value="1"/>
</dbReference>
<evidence type="ECO:0000256" key="1">
    <source>
        <dbReference type="ARBA" id="ARBA00022729"/>
    </source>
</evidence>
<organism evidence="4 5">
    <name type="scientific">Cymbomonas tetramitiformis</name>
    <dbReference type="NCBI Taxonomy" id="36881"/>
    <lineage>
        <taxon>Eukaryota</taxon>
        <taxon>Viridiplantae</taxon>
        <taxon>Chlorophyta</taxon>
        <taxon>Pyramimonadophyceae</taxon>
        <taxon>Pyramimonadales</taxon>
        <taxon>Pyramimonadaceae</taxon>
        <taxon>Cymbomonas</taxon>
    </lineage>
</organism>
<evidence type="ECO:0000313" key="4">
    <source>
        <dbReference type="EMBL" id="KAK3255575.1"/>
    </source>
</evidence>
<feature type="domain" description="Calcineurin-like phosphoesterase" evidence="3">
    <location>
        <begin position="43"/>
        <end position="259"/>
    </location>
</feature>
<dbReference type="InterPro" id="IPR029052">
    <property type="entry name" value="Metallo-depent_PP-like"/>
</dbReference>
<dbReference type="Pfam" id="PF00149">
    <property type="entry name" value="Metallophos"/>
    <property type="match status" value="1"/>
</dbReference>
<keyword evidence="1" id="KW-0732">Signal</keyword>
<accession>A0AAE0KPC9</accession>
<dbReference type="InterPro" id="IPR004843">
    <property type="entry name" value="Calcineurin-like_PHP"/>
</dbReference>
<reference evidence="4 5" key="1">
    <citation type="journal article" date="2015" name="Genome Biol. Evol.">
        <title>Comparative Genomics of a Bacterivorous Green Alga Reveals Evolutionary Causalities and Consequences of Phago-Mixotrophic Mode of Nutrition.</title>
        <authorList>
            <person name="Burns J.A."/>
            <person name="Paasch A."/>
            <person name="Narechania A."/>
            <person name="Kim E."/>
        </authorList>
    </citation>
    <scope>NUCLEOTIDE SEQUENCE [LARGE SCALE GENOMIC DNA]</scope>
    <source>
        <strain evidence="4 5">PLY_AMNH</strain>
    </source>
</reference>
<evidence type="ECO:0000256" key="2">
    <source>
        <dbReference type="ARBA" id="ARBA00022801"/>
    </source>
</evidence>
<gene>
    <name evidence="4" type="ORF">CYMTET_35248</name>
</gene>
<name>A0AAE0KPC9_9CHLO</name>
<dbReference type="PANTHER" id="PTHR10161">
    <property type="entry name" value="TARTRATE-RESISTANT ACID PHOSPHATASE TYPE 5"/>
    <property type="match status" value="1"/>
</dbReference>
<dbReference type="Gene3D" id="3.60.21.10">
    <property type="match status" value="1"/>
</dbReference>
<keyword evidence="5" id="KW-1185">Reference proteome</keyword>
<proteinExistence type="predicted"/>